<proteinExistence type="predicted"/>
<keyword evidence="3" id="KW-1185">Reference proteome</keyword>
<dbReference type="AlphaFoldDB" id="A0A2N5MBG0"/>
<sequence>MLKIFSTQLTGVYKKMIDQEEFSLEDGARLLCQAVVSEGTLYLHGFGEMQGILDEAMYGAEPLVFVKPLENIADITSADRVLLFTRFADDAEAVALGKELQAKDIAFVAVSAVQKDQPNELTQLADVHIDTKLTRALLPDESGTRFGFPSLMAALFAYHGLKFSIEEILKEYHEE</sequence>
<dbReference type="OrthoDB" id="2737584at2"/>
<evidence type="ECO:0000313" key="2">
    <source>
        <dbReference type="EMBL" id="PLT31673.1"/>
    </source>
</evidence>
<dbReference type="RefSeq" id="WP_101639722.1">
    <property type="nucleotide sequence ID" value="NZ_PGUY01000002.1"/>
</dbReference>
<dbReference type="Gene3D" id="3.40.50.10490">
    <property type="entry name" value="Glucose-6-phosphate isomerase like protein, domain 1"/>
    <property type="match status" value="1"/>
</dbReference>
<gene>
    <name evidence="2" type="ORF">CUU66_00470</name>
</gene>
<dbReference type="EMBL" id="PGUY01000002">
    <property type="protein sequence ID" value="PLT31673.1"/>
    <property type="molecule type" value="Genomic_DNA"/>
</dbReference>
<accession>A0A2N5MBG0</accession>
<organism evidence="2 3">
    <name type="scientific">Peribacillus deserti</name>
    <dbReference type="NCBI Taxonomy" id="673318"/>
    <lineage>
        <taxon>Bacteria</taxon>
        <taxon>Bacillati</taxon>
        <taxon>Bacillota</taxon>
        <taxon>Bacilli</taxon>
        <taxon>Bacillales</taxon>
        <taxon>Bacillaceae</taxon>
        <taxon>Peribacillus</taxon>
    </lineage>
</organism>
<dbReference type="Pfam" id="PF10740">
    <property type="entry name" value="DUF2529"/>
    <property type="match status" value="1"/>
</dbReference>
<name>A0A2N5MBG0_9BACI</name>
<dbReference type="InterPro" id="IPR019676">
    <property type="entry name" value="DUF2529"/>
</dbReference>
<reference evidence="2 3" key="1">
    <citation type="submission" date="2017-11" db="EMBL/GenBank/DDBJ databases">
        <title>Comparitive Functional Genomics of Dry Heat Resistant strains isolated from the Viking Spacecraft.</title>
        <authorList>
            <person name="Seuylemezian A."/>
            <person name="Cooper K."/>
            <person name="Vaishampayan P."/>
        </authorList>
    </citation>
    <scope>NUCLEOTIDE SEQUENCE [LARGE SCALE GENOMIC DNA]</scope>
    <source>
        <strain evidence="2 3">V1-29</strain>
    </source>
</reference>
<feature type="domain" description="DUF2529" evidence="1">
    <location>
        <begin position="1"/>
        <end position="169"/>
    </location>
</feature>
<comment type="caution">
    <text evidence="2">The sequence shown here is derived from an EMBL/GenBank/DDBJ whole genome shotgun (WGS) entry which is preliminary data.</text>
</comment>
<evidence type="ECO:0000259" key="1">
    <source>
        <dbReference type="Pfam" id="PF10740"/>
    </source>
</evidence>
<evidence type="ECO:0000313" key="3">
    <source>
        <dbReference type="Proteomes" id="UP000234748"/>
    </source>
</evidence>
<protein>
    <submittedName>
        <fullName evidence="2">DUF2529 domain-containing protein</fullName>
    </submittedName>
</protein>
<dbReference type="Proteomes" id="UP000234748">
    <property type="component" value="Unassembled WGS sequence"/>
</dbReference>